<keyword evidence="2" id="KW-0677">Repeat</keyword>
<dbReference type="Pfam" id="PF14312">
    <property type="entry name" value="FG-GAP_2"/>
    <property type="match status" value="7"/>
</dbReference>
<keyword evidence="1" id="KW-0732">Signal</keyword>
<dbReference type="PANTHER" id="PTHR36220">
    <property type="entry name" value="UNNAMED PRODUCT"/>
    <property type="match status" value="1"/>
</dbReference>
<accession>M0D9K2</accession>
<keyword evidence="3" id="KW-0325">Glycoprotein</keyword>
<reference evidence="4 5" key="1">
    <citation type="journal article" date="2014" name="PLoS Genet.">
        <title>Phylogenetically driven sequencing of extremely halophilic archaea reveals strategies for static and dynamic osmo-response.</title>
        <authorList>
            <person name="Becker E.A."/>
            <person name="Seitzer P.M."/>
            <person name="Tritt A."/>
            <person name="Larsen D."/>
            <person name="Krusor M."/>
            <person name="Yao A.I."/>
            <person name="Wu D."/>
            <person name="Madern D."/>
            <person name="Eisen J.A."/>
            <person name="Darling A.E."/>
            <person name="Facciotti M.T."/>
        </authorList>
    </citation>
    <scope>NUCLEOTIDE SEQUENCE [LARGE SCALE GENOMIC DNA]</scope>
    <source>
        <strain evidence="4 5">JCM 14848</strain>
    </source>
</reference>
<dbReference type="GO" id="GO:0004553">
    <property type="term" value="F:hydrolase activity, hydrolyzing O-glycosyl compounds"/>
    <property type="evidence" value="ECO:0007669"/>
    <property type="project" value="InterPro"/>
</dbReference>
<evidence type="ECO:0000256" key="3">
    <source>
        <dbReference type="ARBA" id="ARBA00023180"/>
    </source>
</evidence>
<name>M0D9K2_HALPD</name>
<protein>
    <submittedName>
        <fullName evidence="4">Putative cell wall-anchored protein</fullName>
    </submittedName>
</protein>
<keyword evidence="5" id="KW-1185">Reference proteome</keyword>
<dbReference type="PROSITE" id="PS00018">
    <property type="entry name" value="EF_HAND_1"/>
    <property type="match status" value="1"/>
</dbReference>
<dbReference type="eggNOG" id="arCOG06180">
    <property type="taxonomic scope" value="Archaea"/>
</dbReference>
<dbReference type="SMART" id="SM00191">
    <property type="entry name" value="Int_alpha"/>
    <property type="match status" value="5"/>
</dbReference>
<dbReference type="AlphaFoldDB" id="M0D9K2"/>
<comment type="caution">
    <text evidence="4">The sequence shown here is derived from an EMBL/GenBank/DDBJ whole genome shotgun (WGS) entry which is preliminary data.</text>
</comment>
<dbReference type="GO" id="GO:0000272">
    <property type="term" value="P:polysaccharide catabolic process"/>
    <property type="evidence" value="ECO:0007669"/>
    <property type="project" value="InterPro"/>
</dbReference>
<evidence type="ECO:0000313" key="4">
    <source>
        <dbReference type="EMBL" id="ELZ31397.1"/>
    </source>
</evidence>
<dbReference type="OrthoDB" id="242361at2157"/>
<evidence type="ECO:0000256" key="1">
    <source>
        <dbReference type="ARBA" id="ARBA00022729"/>
    </source>
</evidence>
<dbReference type="RefSeq" id="WP_008385924.1">
    <property type="nucleotide sequence ID" value="NZ_AOIV01000021.1"/>
</dbReference>
<dbReference type="InParanoid" id="M0D9K2"/>
<dbReference type="InterPro" id="IPR013517">
    <property type="entry name" value="FG-GAP"/>
</dbReference>
<proteinExistence type="predicted"/>
<dbReference type="Proteomes" id="UP000011513">
    <property type="component" value="Unassembled WGS sequence"/>
</dbReference>
<dbReference type="InterPro" id="IPR011043">
    <property type="entry name" value="Gal_Oxase/kelch_b-propeller"/>
</dbReference>
<dbReference type="SUPFAM" id="SSF63446">
    <property type="entry name" value="Type I dockerin domain"/>
    <property type="match status" value="1"/>
</dbReference>
<dbReference type="PROSITE" id="PS51470">
    <property type="entry name" value="FG_GAP"/>
    <property type="match status" value="2"/>
</dbReference>
<dbReference type="PANTHER" id="PTHR36220:SF1">
    <property type="entry name" value="GAMMA TUBULIN COMPLEX COMPONENT C-TERMINAL DOMAIN-CONTAINING PROTEIN"/>
    <property type="match status" value="1"/>
</dbReference>
<evidence type="ECO:0000256" key="2">
    <source>
        <dbReference type="ARBA" id="ARBA00022737"/>
    </source>
</evidence>
<dbReference type="InterPro" id="IPR013519">
    <property type="entry name" value="Int_alpha_beta-p"/>
</dbReference>
<dbReference type="PATRIC" id="fig|1227487.5.peg.1776"/>
<dbReference type="InterPro" id="IPR002105">
    <property type="entry name" value="Dockerin_1_rpt"/>
</dbReference>
<organism evidence="4 5">
    <name type="scientific">Halogeometricum pallidum JCM 14848</name>
    <dbReference type="NCBI Taxonomy" id="1227487"/>
    <lineage>
        <taxon>Archaea</taxon>
        <taxon>Methanobacteriati</taxon>
        <taxon>Methanobacteriota</taxon>
        <taxon>Stenosarchaea group</taxon>
        <taxon>Halobacteria</taxon>
        <taxon>Halobacteriales</taxon>
        <taxon>Haloferacaceae</taxon>
        <taxon>Halogeometricum</taxon>
    </lineage>
</organism>
<dbReference type="EMBL" id="AOIV01000021">
    <property type="protein sequence ID" value="ELZ31397.1"/>
    <property type="molecule type" value="Genomic_DNA"/>
</dbReference>
<gene>
    <name evidence="4" type="ORF">C474_08847</name>
</gene>
<sequence>MQNRTDTTSIAPAGNRSRRRTLKTLGVLGVASVVGSGTALGAQLDTLVAADRLTEVQAAQLFTQVEKLTASNAVGGDNFGYSVSVSGDGNTALVGARQDDDAGPSSGSAYVYDLTRDPPAETKLTASDAAMFDFFGYSVSMSDDGTTALVGAYLDDDAGLQSGTVYVYDLTQDPPAETKLTASDGAAGDIFGHSVSVSSDGNTALVGARQDDDAGPSSGSAYVYDLTQDPPTETKLTASDAAAGDFFGDPVSVSGDGSTALVGASHDGDAGSGSGAAYVYDLTQNPPGEAKLTASDATNGENFGRSVSISDDGTTALVGAHWGAAEGSRLGSAYVYDLTQGPPAETKLTASDAVANDFFGHSVSMSGDGRTALIGASRDDDAGSSSGSAYVYDLIQDPPAETKLTASDGAANDFFGHSVSISGDGSTALVGAYSDDDAGPDSGSAYVFELKLSEVFPEPIVLKSGKVVAPQDLDDDGLYEDLDGDGDVDGQDVSYLTQLENAQRKGEIQLTDAQVAALDFNGDGEFTKKDIAAYSKR</sequence>
<dbReference type="InterPro" id="IPR028994">
    <property type="entry name" value="Integrin_alpha_N"/>
</dbReference>
<dbReference type="InterPro" id="IPR036439">
    <property type="entry name" value="Dockerin_dom_sf"/>
</dbReference>
<evidence type="ECO:0000313" key="5">
    <source>
        <dbReference type="Proteomes" id="UP000011513"/>
    </source>
</evidence>
<dbReference type="SUPFAM" id="SSF50965">
    <property type="entry name" value="Galactose oxidase, central domain"/>
    <property type="match status" value="1"/>
</dbReference>
<dbReference type="InterPro" id="IPR018247">
    <property type="entry name" value="EF_Hand_1_Ca_BS"/>
</dbReference>
<dbReference type="Gene3D" id="2.130.10.130">
    <property type="entry name" value="Integrin alpha, N-terminal"/>
    <property type="match status" value="3"/>
</dbReference>
<dbReference type="Pfam" id="PF00404">
    <property type="entry name" value="Dockerin_1"/>
    <property type="match status" value="1"/>
</dbReference>